<dbReference type="GO" id="GO:0000179">
    <property type="term" value="F:rRNA (adenine-N6,N6-)-dimethyltransferase activity"/>
    <property type="evidence" value="ECO:0007669"/>
    <property type="project" value="UniProtKB-UniRule"/>
</dbReference>
<dbReference type="EC" id="2.1.1.-" evidence="7"/>
<dbReference type="SUPFAM" id="SSF53335">
    <property type="entry name" value="S-adenosyl-L-methionine-dependent methyltransferases"/>
    <property type="match status" value="1"/>
</dbReference>
<dbReference type="PANTHER" id="PTHR11727:SF7">
    <property type="entry name" value="DIMETHYLADENOSINE TRANSFERASE-RELATED"/>
    <property type="match status" value="1"/>
</dbReference>
<evidence type="ECO:0000256" key="7">
    <source>
        <dbReference type="RuleBase" id="RU362106"/>
    </source>
</evidence>
<gene>
    <name evidence="9" type="ORF">AV274_5365</name>
</gene>
<evidence type="ECO:0000256" key="4">
    <source>
        <dbReference type="ARBA" id="ARBA00022691"/>
    </source>
</evidence>
<dbReference type="InterPro" id="IPR029063">
    <property type="entry name" value="SAM-dependent_MTases_sf"/>
</dbReference>
<keyword evidence="5 6" id="KW-0694">RNA-binding</keyword>
<dbReference type="Pfam" id="PF00398">
    <property type="entry name" value="RrnaAD"/>
    <property type="match status" value="1"/>
</dbReference>
<dbReference type="OrthoDB" id="74991at2759"/>
<feature type="binding site" evidence="6">
    <location>
        <position position="52"/>
    </location>
    <ligand>
        <name>S-adenosyl-L-methionine</name>
        <dbReference type="ChEBI" id="CHEBI:59789"/>
    </ligand>
</feature>
<dbReference type="EMBL" id="LXWW01000486">
    <property type="protein sequence ID" value="OAO12990.1"/>
    <property type="molecule type" value="Genomic_DNA"/>
</dbReference>
<feature type="domain" description="Ribosomal RNA adenine methylase transferase N-terminal" evidence="8">
    <location>
        <begin position="32"/>
        <end position="203"/>
    </location>
</feature>
<keyword evidence="1 7" id="KW-0698">rRNA processing</keyword>
<protein>
    <recommendedName>
        <fullName evidence="7">rRNA adenine N(6)-methyltransferase</fullName>
        <ecNumber evidence="7">2.1.1.-</ecNumber>
    </recommendedName>
</protein>
<feature type="binding site" evidence="6">
    <location>
        <position position="27"/>
    </location>
    <ligand>
        <name>S-adenosyl-L-methionine</name>
        <dbReference type="ChEBI" id="CHEBI:59789"/>
    </ligand>
</feature>
<dbReference type="PANTHER" id="PTHR11727">
    <property type="entry name" value="DIMETHYLADENOSINE TRANSFERASE"/>
    <property type="match status" value="1"/>
</dbReference>
<feature type="binding site" evidence="6">
    <location>
        <position position="73"/>
    </location>
    <ligand>
        <name>S-adenosyl-L-methionine</name>
        <dbReference type="ChEBI" id="CHEBI:59789"/>
    </ligand>
</feature>
<feature type="binding site" evidence="6">
    <location>
        <position position="116"/>
    </location>
    <ligand>
        <name>S-adenosyl-L-methionine</name>
        <dbReference type="ChEBI" id="CHEBI:59789"/>
    </ligand>
</feature>
<dbReference type="InterPro" id="IPR011530">
    <property type="entry name" value="rRNA_adenine_dimethylase"/>
</dbReference>
<reference evidence="9 10" key="1">
    <citation type="submission" date="2016-05" db="EMBL/GenBank/DDBJ databases">
        <title>Nuclear genome of Blastocystis sp. subtype 1 NandII.</title>
        <authorList>
            <person name="Gentekaki E."/>
            <person name="Curtis B."/>
            <person name="Stairs C."/>
            <person name="Eme L."/>
            <person name="Herman E."/>
            <person name="Klimes V."/>
            <person name="Arias M.C."/>
            <person name="Elias M."/>
            <person name="Hilliou F."/>
            <person name="Klute M."/>
            <person name="Malik S.-B."/>
            <person name="Pightling A."/>
            <person name="Rachubinski R."/>
            <person name="Salas D."/>
            <person name="Schlacht A."/>
            <person name="Suga H."/>
            <person name="Archibald J."/>
            <person name="Ball S.G."/>
            <person name="Clark G."/>
            <person name="Dacks J."/>
            <person name="Van Der Giezen M."/>
            <person name="Tsaousis A."/>
            <person name="Roger A."/>
        </authorList>
    </citation>
    <scope>NUCLEOTIDE SEQUENCE [LARGE SCALE GENOMIC DNA]</scope>
    <source>
        <strain evidence="10">ATCC 50177 / NandII</strain>
    </source>
</reference>
<dbReference type="CDD" id="cd02440">
    <property type="entry name" value="AdoMet_MTases"/>
    <property type="match status" value="1"/>
</dbReference>
<dbReference type="STRING" id="478820.A0A196S7G0"/>
<proteinExistence type="inferred from homology"/>
<dbReference type="NCBIfam" id="TIGR00755">
    <property type="entry name" value="ksgA"/>
    <property type="match status" value="1"/>
</dbReference>
<keyword evidence="3 6" id="KW-0808">Transferase</keyword>
<keyword evidence="2 6" id="KW-0489">Methyltransferase</keyword>
<evidence type="ECO:0000256" key="3">
    <source>
        <dbReference type="ARBA" id="ARBA00022679"/>
    </source>
</evidence>
<dbReference type="GO" id="GO:0003723">
    <property type="term" value="F:RNA binding"/>
    <property type="evidence" value="ECO:0007669"/>
    <property type="project" value="UniProtKB-UniRule"/>
</dbReference>
<dbReference type="Proteomes" id="UP000078348">
    <property type="component" value="Unassembled WGS sequence"/>
</dbReference>
<evidence type="ECO:0000259" key="8">
    <source>
        <dbReference type="SMART" id="SM00650"/>
    </source>
</evidence>
<dbReference type="PROSITE" id="PS01131">
    <property type="entry name" value="RRNA_A_DIMETH"/>
    <property type="match status" value="1"/>
</dbReference>
<keyword evidence="4 6" id="KW-0949">S-adenosyl-L-methionine</keyword>
<comment type="caution">
    <text evidence="9">The sequence shown here is derived from an EMBL/GenBank/DDBJ whole genome shotgun (WGS) entry which is preliminary data.</text>
</comment>
<evidence type="ECO:0000256" key="6">
    <source>
        <dbReference type="PROSITE-ProRule" id="PRU01026"/>
    </source>
</evidence>
<evidence type="ECO:0000313" key="10">
    <source>
        <dbReference type="Proteomes" id="UP000078348"/>
    </source>
</evidence>
<evidence type="ECO:0000313" key="9">
    <source>
        <dbReference type="EMBL" id="OAO12990.1"/>
    </source>
</evidence>
<feature type="binding site" evidence="6">
    <location>
        <position position="101"/>
    </location>
    <ligand>
        <name>S-adenosyl-L-methionine</name>
        <dbReference type="ChEBI" id="CHEBI:59789"/>
    </ligand>
</feature>
<dbReference type="AlphaFoldDB" id="A0A196S7G0"/>
<evidence type="ECO:0000256" key="5">
    <source>
        <dbReference type="ARBA" id="ARBA00022884"/>
    </source>
</evidence>
<dbReference type="Gene3D" id="3.40.50.150">
    <property type="entry name" value="Vaccinia Virus protein VP39"/>
    <property type="match status" value="1"/>
</dbReference>
<feature type="binding site" evidence="6">
    <location>
        <position position="25"/>
    </location>
    <ligand>
        <name>S-adenosyl-L-methionine</name>
        <dbReference type="ChEBI" id="CHEBI:59789"/>
    </ligand>
</feature>
<sequence length="271" mass="31275">MWVRQNVLFRRFGTQVVLKKALGQHLLKDENVLRKLVKEAKIPEKGTVFEIGPGSGQLTKYLLQQCDHVVALEKDRDMVAVLQQRFQREIQDSKLTLLEGDVLKDPLPAFDVCVANIPYYVSSQLIQRLILSRHFTEEYLFLVQKEFCDKLIMDTRASNHDSTFLTVLVQSYFRASKCFDVSRTCFVPPPKVTSSVLSLSPLYTREGEDAVSTKPEEYAQFLRTLFRTKNKSFVKVLQTAYGKCADCNIDPKRKVYQLSSEEYKALFNSYF</sequence>
<dbReference type="InterPro" id="IPR020598">
    <property type="entry name" value="rRNA_Ade_methylase_Trfase_N"/>
</dbReference>
<keyword evidence="10" id="KW-1185">Reference proteome</keyword>
<dbReference type="PROSITE" id="PS51689">
    <property type="entry name" value="SAM_RNA_A_N6_MT"/>
    <property type="match status" value="1"/>
</dbReference>
<evidence type="ECO:0000256" key="1">
    <source>
        <dbReference type="ARBA" id="ARBA00022552"/>
    </source>
</evidence>
<comment type="similarity">
    <text evidence="6 7">Belongs to the class I-like SAM-binding methyltransferase superfamily. rRNA adenine N(6)-methyltransferase family.</text>
</comment>
<name>A0A196S7G0_BLAHN</name>
<dbReference type="SMART" id="SM00650">
    <property type="entry name" value="rADc"/>
    <property type="match status" value="1"/>
</dbReference>
<accession>A0A196S7G0</accession>
<evidence type="ECO:0000256" key="2">
    <source>
        <dbReference type="ARBA" id="ARBA00022603"/>
    </source>
</evidence>
<dbReference type="InterPro" id="IPR020596">
    <property type="entry name" value="rRNA_Ade_Mease_Trfase_CS"/>
</dbReference>
<dbReference type="InterPro" id="IPR001737">
    <property type="entry name" value="KsgA/Erm"/>
</dbReference>
<organism evidence="9 10">
    <name type="scientific">Blastocystis sp. subtype 1 (strain ATCC 50177 / NandII)</name>
    <dbReference type="NCBI Taxonomy" id="478820"/>
    <lineage>
        <taxon>Eukaryota</taxon>
        <taxon>Sar</taxon>
        <taxon>Stramenopiles</taxon>
        <taxon>Bigyra</taxon>
        <taxon>Opalozoa</taxon>
        <taxon>Opalinata</taxon>
        <taxon>Blastocystidae</taxon>
        <taxon>Blastocystis</taxon>
    </lineage>
</organism>